<keyword evidence="4" id="KW-1185">Reference proteome</keyword>
<sequence>MARLFIAGLLAVPALAKIAEVADTLPDHSRPFVVRHLEGQKVQLADDVFRTLTNINTTANASANPVAAGFSMLLSSGKPNDAVPPHYHVHWHETFIPMAGQIRVWANGRPRDLGAGDFAMVPAMTNHSYQHVAQETEFLGLIQPAGFDEFFQAVSSPWSPAYNVPFPPDQALAFPTATFAKVATSFDVNHVNMSQTEKGACEADWHEGNGTLPNDSKTPYFLANGAGPHYWYEAGGAVISPLATSVQTNGNFTIAQISMRKTNANATVASWSSIDHQFIFGMKGRVKFGIAGEDVELISGDSLFIPAGTNVTFRSTVNYNKFLWCSGGPNGVDSQLIRAGKKWAYSTPPAH</sequence>
<gene>
    <name evidence="3" type="ORF">LECACI_7A007953</name>
</gene>
<dbReference type="AlphaFoldDB" id="A0AAI8Z5F9"/>
<dbReference type="PANTHER" id="PTHR36440">
    <property type="entry name" value="PUTATIVE (AFU_ORTHOLOGUE AFUA_8G07350)-RELATED"/>
    <property type="match status" value="1"/>
</dbReference>
<accession>A0AAI8Z5F9</accession>
<reference evidence="3" key="1">
    <citation type="submission" date="2023-11" db="EMBL/GenBank/DDBJ databases">
        <authorList>
            <person name="Alioto T."/>
            <person name="Alioto T."/>
            <person name="Gomez Garrido J."/>
        </authorList>
    </citation>
    <scope>NUCLEOTIDE SEQUENCE</scope>
</reference>
<dbReference type="Gene3D" id="2.60.120.10">
    <property type="entry name" value="Jelly Rolls"/>
    <property type="match status" value="2"/>
</dbReference>
<dbReference type="EMBL" id="CAVMBE010000070">
    <property type="protein sequence ID" value="CAK4032795.1"/>
    <property type="molecule type" value="Genomic_DNA"/>
</dbReference>
<dbReference type="InterPro" id="IPR053146">
    <property type="entry name" value="QDO-like"/>
</dbReference>
<dbReference type="InterPro" id="IPR014710">
    <property type="entry name" value="RmlC-like_jellyroll"/>
</dbReference>
<evidence type="ECO:0000313" key="4">
    <source>
        <dbReference type="Proteomes" id="UP001296104"/>
    </source>
</evidence>
<feature type="chain" id="PRO_5042588720" description="Cupin type-2 domain-containing protein" evidence="1">
    <location>
        <begin position="17"/>
        <end position="351"/>
    </location>
</feature>
<evidence type="ECO:0000259" key="2">
    <source>
        <dbReference type="Pfam" id="PF07883"/>
    </source>
</evidence>
<keyword evidence="1" id="KW-0732">Signal</keyword>
<name>A0AAI8Z5F9_9PEZI</name>
<protein>
    <recommendedName>
        <fullName evidence="2">Cupin type-2 domain-containing protein</fullName>
    </recommendedName>
</protein>
<feature type="signal peptide" evidence="1">
    <location>
        <begin position="1"/>
        <end position="16"/>
    </location>
</feature>
<dbReference type="InterPro" id="IPR013096">
    <property type="entry name" value="Cupin_2"/>
</dbReference>
<dbReference type="PANTHER" id="PTHR36440:SF1">
    <property type="entry name" value="PUTATIVE (AFU_ORTHOLOGUE AFUA_8G07350)-RELATED"/>
    <property type="match status" value="1"/>
</dbReference>
<feature type="domain" description="Cupin type-2" evidence="2">
    <location>
        <begin position="78"/>
        <end position="133"/>
    </location>
</feature>
<dbReference type="CDD" id="cd02215">
    <property type="entry name" value="cupin_QDO_N_C"/>
    <property type="match status" value="1"/>
</dbReference>
<dbReference type="InterPro" id="IPR011051">
    <property type="entry name" value="RmlC_Cupin_sf"/>
</dbReference>
<proteinExistence type="predicted"/>
<evidence type="ECO:0000313" key="3">
    <source>
        <dbReference type="EMBL" id="CAK4032795.1"/>
    </source>
</evidence>
<dbReference type="Pfam" id="PF07883">
    <property type="entry name" value="Cupin_2"/>
    <property type="match status" value="1"/>
</dbReference>
<evidence type="ECO:0000256" key="1">
    <source>
        <dbReference type="SAM" id="SignalP"/>
    </source>
</evidence>
<comment type="caution">
    <text evidence="3">The sequence shown here is derived from an EMBL/GenBank/DDBJ whole genome shotgun (WGS) entry which is preliminary data.</text>
</comment>
<dbReference type="Proteomes" id="UP001296104">
    <property type="component" value="Unassembled WGS sequence"/>
</dbReference>
<dbReference type="SUPFAM" id="SSF51182">
    <property type="entry name" value="RmlC-like cupins"/>
    <property type="match status" value="1"/>
</dbReference>
<organism evidence="3 4">
    <name type="scientific">Lecanosticta acicola</name>
    <dbReference type="NCBI Taxonomy" id="111012"/>
    <lineage>
        <taxon>Eukaryota</taxon>
        <taxon>Fungi</taxon>
        <taxon>Dikarya</taxon>
        <taxon>Ascomycota</taxon>
        <taxon>Pezizomycotina</taxon>
        <taxon>Dothideomycetes</taxon>
        <taxon>Dothideomycetidae</taxon>
        <taxon>Mycosphaerellales</taxon>
        <taxon>Mycosphaerellaceae</taxon>
        <taxon>Lecanosticta</taxon>
    </lineage>
</organism>